<dbReference type="EMBL" id="JAXAVU010000004">
    <property type="protein sequence ID" value="MDX8141575.1"/>
    <property type="molecule type" value="Genomic_DNA"/>
</dbReference>
<evidence type="ECO:0000313" key="1">
    <source>
        <dbReference type="EMBL" id="MDX8141575.1"/>
    </source>
</evidence>
<evidence type="ECO:0000313" key="2">
    <source>
        <dbReference type="Proteomes" id="UP001285352"/>
    </source>
</evidence>
<keyword evidence="2" id="KW-1185">Reference proteome</keyword>
<organism evidence="1 2">
    <name type="scientific">Lentzea sokolovensis</name>
    <dbReference type="NCBI Taxonomy" id="3095429"/>
    <lineage>
        <taxon>Bacteria</taxon>
        <taxon>Bacillati</taxon>
        <taxon>Actinomycetota</taxon>
        <taxon>Actinomycetes</taxon>
        <taxon>Pseudonocardiales</taxon>
        <taxon>Pseudonocardiaceae</taxon>
        <taxon>Lentzea</taxon>
    </lineage>
</organism>
<accession>A0ABU4US87</accession>
<proteinExistence type="predicted"/>
<name>A0ABU4US87_9PSEU</name>
<sequence length="49" mass="5732">MTRQSAPIAVKTENRTTFQVKRPELAITTLRHPLVPDKPYTKRREPTTR</sequence>
<dbReference type="RefSeq" id="WP_319973900.1">
    <property type="nucleotide sequence ID" value="NZ_JAXAVU010000004.1"/>
</dbReference>
<protein>
    <submittedName>
        <fullName evidence="1">Uncharacterized protein</fullName>
    </submittedName>
</protein>
<gene>
    <name evidence="1" type="ORF">SK854_05585</name>
</gene>
<comment type="caution">
    <text evidence="1">The sequence shown here is derived from an EMBL/GenBank/DDBJ whole genome shotgun (WGS) entry which is preliminary data.</text>
</comment>
<reference evidence="1 2" key="1">
    <citation type="submission" date="2023-11" db="EMBL/GenBank/DDBJ databases">
        <title>Lentzea sokolovensis, sp. nov., Lentzea kristufkii, sp. nov., and Lentzea miocenensis, sp. nov., rare actinobacteria from Sokolov Coal Basin, Miocene lacustrine sediment, Czech Republic.</title>
        <authorList>
            <person name="Lara A."/>
            <person name="Kotroba L."/>
            <person name="Nouioui I."/>
            <person name="Neumann-Schaal M."/>
            <person name="Mast Y."/>
            <person name="Chronakova A."/>
        </authorList>
    </citation>
    <scope>NUCLEOTIDE SEQUENCE [LARGE SCALE GENOMIC DNA]</scope>
    <source>
        <strain evidence="1 2">BCCO 10_0061</strain>
    </source>
</reference>
<dbReference type="Proteomes" id="UP001285352">
    <property type="component" value="Unassembled WGS sequence"/>
</dbReference>